<dbReference type="EMBL" id="BARS01055028">
    <property type="protein sequence ID" value="GAG42514.1"/>
    <property type="molecule type" value="Genomic_DNA"/>
</dbReference>
<name>X0XH63_9ZZZZ</name>
<protein>
    <submittedName>
        <fullName evidence="1">Uncharacterized protein</fullName>
    </submittedName>
</protein>
<feature type="non-terminal residue" evidence="1">
    <location>
        <position position="1"/>
    </location>
</feature>
<sequence length="34" mass="3917">RLTHQIPKIDYTDYDSKNARFLSINMFSPVACDG</sequence>
<accession>X0XH63</accession>
<organism evidence="1">
    <name type="scientific">marine sediment metagenome</name>
    <dbReference type="NCBI Taxonomy" id="412755"/>
    <lineage>
        <taxon>unclassified sequences</taxon>
        <taxon>metagenomes</taxon>
        <taxon>ecological metagenomes</taxon>
    </lineage>
</organism>
<gene>
    <name evidence="1" type="ORF">S01H1_81334</name>
</gene>
<reference evidence="1" key="1">
    <citation type="journal article" date="2014" name="Front. Microbiol.">
        <title>High frequency of phylogenetically diverse reductive dehalogenase-homologous genes in deep subseafloor sedimentary metagenomes.</title>
        <authorList>
            <person name="Kawai M."/>
            <person name="Futagami T."/>
            <person name="Toyoda A."/>
            <person name="Takaki Y."/>
            <person name="Nishi S."/>
            <person name="Hori S."/>
            <person name="Arai W."/>
            <person name="Tsubouchi T."/>
            <person name="Morono Y."/>
            <person name="Uchiyama I."/>
            <person name="Ito T."/>
            <person name="Fujiyama A."/>
            <person name="Inagaki F."/>
            <person name="Takami H."/>
        </authorList>
    </citation>
    <scope>NUCLEOTIDE SEQUENCE</scope>
    <source>
        <strain evidence="1">Expedition CK06-06</strain>
    </source>
</reference>
<comment type="caution">
    <text evidence="1">The sequence shown here is derived from an EMBL/GenBank/DDBJ whole genome shotgun (WGS) entry which is preliminary data.</text>
</comment>
<evidence type="ECO:0000313" key="1">
    <source>
        <dbReference type="EMBL" id="GAG42514.1"/>
    </source>
</evidence>
<dbReference type="AlphaFoldDB" id="X0XH63"/>
<proteinExistence type="predicted"/>